<dbReference type="InterPro" id="IPR009057">
    <property type="entry name" value="Homeodomain-like_sf"/>
</dbReference>
<sequence length="158" mass="17963">MPSKKYIVDLTPSERSDRSKITNKGKTAAYKINHARILLKADINQEGGGWTDSKISESLNIGHATIERIRKRFVEEGIESALNRREQKKRRPRIIDGEKEADLMAIACSETPREKRSWTLQMLADKMVELKVVEQVSIETIRQSLKKTNLNLGSMNVG</sequence>
<dbReference type="AlphaFoldDB" id="A0A0A1VVX9"/>
<organism evidence="2 3">
    <name type="scientific">Microcystis aeruginosa NIES-44</name>
    <dbReference type="NCBI Taxonomy" id="449439"/>
    <lineage>
        <taxon>Bacteria</taxon>
        <taxon>Bacillati</taxon>
        <taxon>Cyanobacteriota</taxon>
        <taxon>Cyanophyceae</taxon>
        <taxon>Oscillatoriophycideae</taxon>
        <taxon>Chroococcales</taxon>
        <taxon>Microcystaceae</taxon>
        <taxon>Microcystis</taxon>
    </lineage>
</organism>
<dbReference type="Pfam" id="PF13565">
    <property type="entry name" value="HTH_32"/>
    <property type="match status" value="1"/>
</dbReference>
<evidence type="ECO:0000256" key="1">
    <source>
        <dbReference type="SAM" id="MobiDB-lite"/>
    </source>
</evidence>
<evidence type="ECO:0000313" key="2">
    <source>
        <dbReference type="EMBL" id="GAL93653.1"/>
    </source>
</evidence>
<accession>A0A0A1VVX9</accession>
<evidence type="ECO:0000313" key="3">
    <source>
        <dbReference type="Proteomes" id="UP000030321"/>
    </source>
</evidence>
<comment type="caution">
    <text evidence="2">The sequence shown here is derived from an EMBL/GenBank/DDBJ whole genome shotgun (WGS) entry which is preliminary data.</text>
</comment>
<feature type="region of interest" description="Disordered" evidence="1">
    <location>
        <begin position="1"/>
        <end position="20"/>
    </location>
</feature>
<proteinExistence type="predicted"/>
<dbReference type="Proteomes" id="UP000030321">
    <property type="component" value="Unassembled WGS sequence"/>
</dbReference>
<protein>
    <submittedName>
        <fullName evidence="2">Mobile element protein</fullName>
    </submittedName>
</protein>
<reference evidence="3" key="1">
    <citation type="journal article" date="2015" name="Genome">
        <title>Whole Genome Sequence of the Non-Microcystin-Producing Microcystis aeruginosa Strain NIES-44.</title>
        <authorList>
            <person name="Okano K."/>
            <person name="Miyata N."/>
            <person name="Ozaki Y."/>
        </authorList>
    </citation>
    <scope>NUCLEOTIDE SEQUENCE [LARGE SCALE GENOMIC DNA]</scope>
    <source>
        <strain evidence="3">NIES-44</strain>
    </source>
</reference>
<name>A0A0A1VVX9_MICAE</name>
<gene>
    <name evidence="2" type="ORF">N44_03405</name>
</gene>
<dbReference type="SUPFAM" id="SSF46689">
    <property type="entry name" value="Homeodomain-like"/>
    <property type="match status" value="1"/>
</dbReference>
<dbReference type="EMBL" id="BBPA01000043">
    <property type="protein sequence ID" value="GAL93653.1"/>
    <property type="molecule type" value="Genomic_DNA"/>
</dbReference>